<dbReference type="PANTHER" id="PTHR43761">
    <property type="entry name" value="D-ISOMER SPECIFIC 2-HYDROXYACID DEHYDROGENASE FAMILY PROTEIN (AFU_ORTHOLOGUE AFUA_1G13630)"/>
    <property type="match status" value="1"/>
</dbReference>
<evidence type="ECO:0000259" key="6">
    <source>
        <dbReference type="Pfam" id="PF02826"/>
    </source>
</evidence>
<dbReference type="PROSITE" id="PS00671">
    <property type="entry name" value="D_2_HYDROXYACID_DH_3"/>
    <property type="match status" value="1"/>
</dbReference>
<dbReference type="InterPro" id="IPR050418">
    <property type="entry name" value="D-iso_2-hydroxyacid_DH_PdxB"/>
</dbReference>
<evidence type="ECO:0000256" key="3">
    <source>
        <dbReference type="ARBA" id="ARBA00023027"/>
    </source>
</evidence>
<sequence length="320" mass="34462">MSEHGAKVVVVDGGYDHYDAERAILAPLGAELVVAPCEGDSERVVDVAHDADAVLVRETPLPASTLERLPRCRVIVRYGVGTDNIDLAYAADHGIQVANVPDYGVEEVSEHAVALLLAVKRRLFERDAAVREGRWGDVAKTPIHRTRGTVLGLIGAGRIGGAFIAKARPLGFGRVLVHARDRLPEGTEPAEIDRICREADVISLHVPLTDSTRNIIDERRLGLMKPTTILINTARGGLIDETALAEALAAGRLRGAGLDVFAEEPLPAGSPLRKAPNCILTDHSAWFSEEAVQDLQRKAAEEVRRGLTGEPLVNPVRPGR</sequence>
<keyword evidence="3" id="KW-0520">NAD</keyword>
<dbReference type="EMBL" id="JAUSUL010000001">
    <property type="protein sequence ID" value="MDQ0314525.1"/>
    <property type="molecule type" value="Genomic_DNA"/>
</dbReference>
<dbReference type="Pfam" id="PF00389">
    <property type="entry name" value="2-Hacid_dh"/>
    <property type="match status" value="1"/>
</dbReference>
<proteinExistence type="inferred from homology"/>
<dbReference type="Proteomes" id="UP001229244">
    <property type="component" value="Unassembled WGS sequence"/>
</dbReference>
<evidence type="ECO:0000256" key="2">
    <source>
        <dbReference type="ARBA" id="ARBA00023002"/>
    </source>
</evidence>
<evidence type="ECO:0000313" key="8">
    <source>
        <dbReference type="Proteomes" id="UP001229244"/>
    </source>
</evidence>
<comment type="caution">
    <text evidence="7">The sequence shown here is derived from an EMBL/GenBank/DDBJ whole genome shotgun (WGS) entry which is preliminary data.</text>
</comment>
<dbReference type="PROSITE" id="PS00670">
    <property type="entry name" value="D_2_HYDROXYACID_DH_2"/>
    <property type="match status" value="1"/>
</dbReference>
<dbReference type="CDD" id="cd05299">
    <property type="entry name" value="CtBP_dh"/>
    <property type="match status" value="1"/>
</dbReference>
<comment type="similarity">
    <text evidence="1 4">Belongs to the D-isomer specific 2-hydroxyacid dehydrogenase family.</text>
</comment>
<organism evidence="7 8">
    <name type="scientific">Amorphus orientalis</name>
    <dbReference type="NCBI Taxonomy" id="649198"/>
    <lineage>
        <taxon>Bacteria</taxon>
        <taxon>Pseudomonadati</taxon>
        <taxon>Pseudomonadota</taxon>
        <taxon>Alphaproteobacteria</taxon>
        <taxon>Hyphomicrobiales</taxon>
        <taxon>Amorphaceae</taxon>
        <taxon>Amorphus</taxon>
    </lineage>
</organism>
<dbReference type="Pfam" id="PF02826">
    <property type="entry name" value="2-Hacid_dh_C"/>
    <property type="match status" value="1"/>
</dbReference>
<dbReference type="InterPro" id="IPR006139">
    <property type="entry name" value="D-isomer_2_OHA_DH_cat_dom"/>
</dbReference>
<dbReference type="GO" id="GO:0051287">
    <property type="term" value="F:NAD binding"/>
    <property type="evidence" value="ECO:0007669"/>
    <property type="project" value="InterPro"/>
</dbReference>
<dbReference type="InterPro" id="IPR029753">
    <property type="entry name" value="D-isomer_DH_CS"/>
</dbReference>
<dbReference type="RefSeq" id="WP_306884303.1">
    <property type="nucleotide sequence ID" value="NZ_JAUSUL010000001.1"/>
</dbReference>
<protein>
    <submittedName>
        <fullName evidence="7">D-3-phosphoglycerate dehydrogenase</fullName>
        <ecNumber evidence="7">1.1.1.95</ecNumber>
    </submittedName>
</protein>
<dbReference type="GO" id="GO:0004617">
    <property type="term" value="F:phosphoglycerate dehydrogenase activity"/>
    <property type="evidence" value="ECO:0007669"/>
    <property type="project" value="UniProtKB-EC"/>
</dbReference>
<dbReference type="AlphaFoldDB" id="A0AAE3VM71"/>
<keyword evidence="8" id="KW-1185">Reference proteome</keyword>
<dbReference type="EC" id="1.1.1.95" evidence="7"/>
<dbReference type="PANTHER" id="PTHR43761:SF1">
    <property type="entry name" value="D-ISOMER SPECIFIC 2-HYDROXYACID DEHYDROGENASE CATALYTIC DOMAIN-CONTAINING PROTEIN-RELATED"/>
    <property type="match status" value="1"/>
</dbReference>
<gene>
    <name evidence="7" type="ORF">J2S73_000962</name>
</gene>
<evidence type="ECO:0000259" key="5">
    <source>
        <dbReference type="Pfam" id="PF00389"/>
    </source>
</evidence>
<dbReference type="InterPro" id="IPR036291">
    <property type="entry name" value="NAD(P)-bd_dom_sf"/>
</dbReference>
<evidence type="ECO:0000256" key="1">
    <source>
        <dbReference type="ARBA" id="ARBA00005854"/>
    </source>
</evidence>
<accession>A0AAE3VM71</accession>
<reference evidence="7" key="1">
    <citation type="submission" date="2023-07" db="EMBL/GenBank/DDBJ databases">
        <title>Genomic Encyclopedia of Type Strains, Phase IV (KMG-IV): sequencing the most valuable type-strain genomes for metagenomic binning, comparative biology and taxonomic classification.</title>
        <authorList>
            <person name="Goeker M."/>
        </authorList>
    </citation>
    <scope>NUCLEOTIDE SEQUENCE</scope>
    <source>
        <strain evidence="7">DSM 21202</strain>
    </source>
</reference>
<dbReference type="InterPro" id="IPR043322">
    <property type="entry name" value="CtBP"/>
</dbReference>
<dbReference type="SUPFAM" id="SSF51735">
    <property type="entry name" value="NAD(P)-binding Rossmann-fold domains"/>
    <property type="match status" value="1"/>
</dbReference>
<feature type="domain" description="D-isomer specific 2-hydroxyacid dehydrogenase NAD-binding" evidence="6">
    <location>
        <begin position="113"/>
        <end position="285"/>
    </location>
</feature>
<evidence type="ECO:0000256" key="4">
    <source>
        <dbReference type="RuleBase" id="RU003719"/>
    </source>
</evidence>
<feature type="domain" description="D-isomer specific 2-hydroxyacid dehydrogenase catalytic" evidence="5">
    <location>
        <begin position="28"/>
        <end position="316"/>
    </location>
</feature>
<dbReference type="GO" id="GO:0003714">
    <property type="term" value="F:transcription corepressor activity"/>
    <property type="evidence" value="ECO:0007669"/>
    <property type="project" value="InterPro"/>
</dbReference>
<name>A0AAE3VM71_9HYPH</name>
<dbReference type="Gene3D" id="3.40.50.720">
    <property type="entry name" value="NAD(P)-binding Rossmann-like Domain"/>
    <property type="match status" value="2"/>
</dbReference>
<dbReference type="InterPro" id="IPR006140">
    <property type="entry name" value="D-isomer_DH_NAD-bd"/>
</dbReference>
<keyword evidence="2 4" id="KW-0560">Oxidoreductase</keyword>
<evidence type="ECO:0000313" key="7">
    <source>
        <dbReference type="EMBL" id="MDQ0314525.1"/>
    </source>
</evidence>
<dbReference type="SUPFAM" id="SSF52283">
    <property type="entry name" value="Formate/glycerate dehydrogenase catalytic domain-like"/>
    <property type="match status" value="1"/>
</dbReference>